<proteinExistence type="predicted"/>
<gene>
    <name evidence="1" type="ORF">BDV95DRAFT_503202</name>
</gene>
<evidence type="ECO:0000313" key="1">
    <source>
        <dbReference type="EMBL" id="KAF2867237.1"/>
    </source>
</evidence>
<protein>
    <submittedName>
        <fullName evidence="1">Uncharacterized protein</fullName>
    </submittedName>
</protein>
<comment type="caution">
    <text evidence="1">The sequence shown here is derived from an EMBL/GenBank/DDBJ whole genome shotgun (WGS) entry which is preliminary data.</text>
</comment>
<name>A0A7C8I0C5_9PLEO</name>
<dbReference type="AlphaFoldDB" id="A0A7C8I0C5"/>
<organism evidence="1 2">
    <name type="scientific">Massariosphaeria phaeospora</name>
    <dbReference type="NCBI Taxonomy" id="100035"/>
    <lineage>
        <taxon>Eukaryota</taxon>
        <taxon>Fungi</taxon>
        <taxon>Dikarya</taxon>
        <taxon>Ascomycota</taxon>
        <taxon>Pezizomycotina</taxon>
        <taxon>Dothideomycetes</taxon>
        <taxon>Pleosporomycetidae</taxon>
        <taxon>Pleosporales</taxon>
        <taxon>Pleosporales incertae sedis</taxon>
        <taxon>Massariosphaeria</taxon>
    </lineage>
</organism>
<sequence>MVEPYSQLQDEETVDLRRMYMKEPKLYPELRRFATFKHGIRKLCLNLDFDSFLHFLKITIAYVHHDTGKPRTTCDVLEELPNLDGIRLILPGPNNAHGPRNLGPIVWHDTHPCPRKLHRMIYVRAAEVFVTFKDFVVENFFDELEEKSFNELRKITDLQARFTKLELNELYEDCKGGIKLDVPAPEVHSPRVSYLESYMTGQAGRAQDDKFPPVCDCDVSCHETFQWVGKYKESAGEASTG</sequence>
<evidence type="ECO:0000313" key="2">
    <source>
        <dbReference type="Proteomes" id="UP000481861"/>
    </source>
</evidence>
<reference evidence="1 2" key="1">
    <citation type="submission" date="2020-01" db="EMBL/GenBank/DDBJ databases">
        <authorList>
            <consortium name="DOE Joint Genome Institute"/>
            <person name="Haridas S."/>
            <person name="Albert R."/>
            <person name="Binder M."/>
            <person name="Bloem J."/>
            <person name="Labutti K."/>
            <person name="Salamov A."/>
            <person name="Andreopoulos B."/>
            <person name="Baker S.E."/>
            <person name="Barry K."/>
            <person name="Bills G."/>
            <person name="Bluhm B.H."/>
            <person name="Cannon C."/>
            <person name="Castanera R."/>
            <person name="Culley D.E."/>
            <person name="Daum C."/>
            <person name="Ezra D."/>
            <person name="Gonzalez J.B."/>
            <person name="Henrissat B."/>
            <person name="Kuo A."/>
            <person name="Liang C."/>
            <person name="Lipzen A."/>
            <person name="Lutzoni F."/>
            <person name="Magnuson J."/>
            <person name="Mondo S."/>
            <person name="Nolan M."/>
            <person name="Ohm R."/>
            <person name="Pangilinan J."/>
            <person name="Park H.-J.H."/>
            <person name="Ramirez L."/>
            <person name="Alfaro M."/>
            <person name="Sun H."/>
            <person name="Tritt A."/>
            <person name="Yoshinaga Y."/>
            <person name="Zwiers L.-H.L."/>
            <person name="Turgeon B.G."/>
            <person name="Goodwin S.B."/>
            <person name="Spatafora J.W."/>
            <person name="Crous P.W."/>
            <person name="Grigoriev I.V."/>
        </authorList>
    </citation>
    <scope>NUCLEOTIDE SEQUENCE [LARGE SCALE GENOMIC DNA]</scope>
    <source>
        <strain evidence="1 2">CBS 611.86</strain>
    </source>
</reference>
<dbReference type="OrthoDB" id="3781946at2759"/>
<accession>A0A7C8I0C5</accession>
<dbReference type="Proteomes" id="UP000481861">
    <property type="component" value="Unassembled WGS sequence"/>
</dbReference>
<keyword evidence="2" id="KW-1185">Reference proteome</keyword>
<dbReference type="EMBL" id="JAADJZ010000024">
    <property type="protein sequence ID" value="KAF2867237.1"/>
    <property type="molecule type" value="Genomic_DNA"/>
</dbReference>